<name>A0A9X1VPW0_9FLAO</name>
<evidence type="ECO:0000313" key="2">
    <source>
        <dbReference type="Proteomes" id="UP001139369"/>
    </source>
</evidence>
<dbReference type="SUPFAM" id="SSF101898">
    <property type="entry name" value="NHL repeat"/>
    <property type="match status" value="1"/>
</dbReference>
<gene>
    <name evidence="1" type="ORF">MC378_13670</name>
</gene>
<proteinExistence type="predicted"/>
<evidence type="ECO:0000313" key="1">
    <source>
        <dbReference type="EMBL" id="MCI2230222.1"/>
    </source>
</evidence>
<evidence type="ECO:0008006" key="3">
    <source>
        <dbReference type="Google" id="ProtNLM"/>
    </source>
</evidence>
<protein>
    <recommendedName>
        <fullName evidence="3">SdiA-regulated</fullName>
    </recommendedName>
</protein>
<keyword evidence="2" id="KW-1185">Reference proteome</keyword>
<dbReference type="Proteomes" id="UP001139369">
    <property type="component" value="Unassembled WGS sequence"/>
</dbReference>
<reference evidence="1" key="1">
    <citation type="submission" date="2022-02" db="EMBL/GenBank/DDBJ databases">
        <title>Polaribacter sp. MSW13, isolated from seawater.</title>
        <authorList>
            <person name="Kristyanto S."/>
            <person name="Jung J."/>
            <person name="Jeon C.O."/>
        </authorList>
    </citation>
    <scope>NUCLEOTIDE SEQUENCE</scope>
    <source>
        <strain evidence="1">MSW13</strain>
    </source>
</reference>
<comment type="caution">
    <text evidence="1">The sequence shown here is derived from an EMBL/GenBank/DDBJ whole genome shotgun (WGS) entry which is preliminary data.</text>
</comment>
<dbReference type="AlphaFoldDB" id="A0A9X1VPW0"/>
<sequence length="282" mass="32031">MKKIILFFVITFCLSCQDFGSLKLISSLSKDLEEVSGTEVVPNSNLVWMLNDGGNKPKIFGVSEKGNIVKELVINAKNNDWEDLTSDEEGNIYIGDFGNNQSKRKNLAILKVKQKDLNSTEKVDVEKIKFYYPNQTKFPPKKKQLFFDAESFFYYKNSFYIFTKSRVKNKFGKTSLYKVPAVVGNHKAEFISEFTNCNEMECWITSADISNDGSKVVLLTLSSVLVFTDFEKDDFLSGKITKIPLKYSSQKEGVTFKDHNTLLITDEKAHGAGGNFYKIKIN</sequence>
<dbReference type="EMBL" id="JAKQYM010000012">
    <property type="protein sequence ID" value="MCI2230222.1"/>
    <property type="molecule type" value="Genomic_DNA"/>
</dbReference>
<organism evidence="1 2">
    <name type="scientific">Polaribacter marinus</name>
    <dbReference type="NCBI Taxonomy" id="2916838"/>
    <lineage>
        <taxon>Bacteria</taxon>
        <taxon>Pseudomonadati</taxon>
        <taxon>Bacteroidota</taxon>
        <taxon>Flavobacteriia</taxon>
        <taxon>Flavobacteriales</taxon>
        <taxon>Flavobacteriaceae</taxon>
    </lineage>
</organism>
<dbReference type="RefSeq" id="WP_242179332.1">
    <property type="nucleotide sequence ID" value="NZ_JAKQYM010000012.1"/>
</dbReference>
<accession>A0A9X1VPW0</accession>